<keyword evidence="4" id="KW-0819">tRNA processing</keyword>
<dbReference type="InterPro" id="IPR011869">
    <property type="entry name" value="TrmA_MeTrfase"/>
</dbReference>
<dbReference type="GO" id="GO:0030697">
    <property type="term" value="F:tRNA (uracil(54)-C5)-methyltransferase activity, S-adenosyl methionine-dependent"/>
    <property type="evidence" value="ECO:0007669"/>
    <property type="project" value="InterPro"/>
</dbReference>
<dbReference type="PANTHER" id="PTHR47790">
    <property type="entry name" value="TRNA/TMRNA (URACIL-C(5))-METHYLTRANSFERASE"/>
    <property type="match status" value="1"/>
</dbReference>
<feature type="active site" description="Nucleophile" evidence="5">
    <location>
        <position position="324"/>
    </location>
</feature>
<dbReference type="GO" id="GO:0000049">
    <property type="term" value="F:tRNA binding"/>
    <property type="evidence" value="ECO:0007669"/>
    <property type="project" value="TreeGrafter"/>
</dbReference>
<dbReference type="PROSITE" id="PS51687">
    <property type="entry name" value="SAM_MT_RNA_M5U"/>
    <property type="match status" value="1"/>
</dbReference>
<feature type="binding site" evidence="5">
    <location>
        <position position="218"/>
    </location>
    <ligand>
        <name>S-adenosyl-L-methionine</name>
        <dbReference type="ChEBI" id="CHEBI:59789"/>
    </ligand>
</feature>
<dbReference type="InterPro" id="IPR030390">
    <property type="entry name" value="MeTrfase_TrmA_AS"/>
</dbReference>
<keyword evidence="1 5" id="KW-0489">Methyltransferase</keyword>
<evidence type="ECO:0000313" key="8">
    <source>
        <dbReference type="Proteomes" id="UP000265964"/>
    </source>
</evidence>
<keyword evidence="8" id="KW-1185">Reference proteome</keyword>
<dbReference type="OrthoDB" id="9804590at2"/>
<feature type="active site" evidence="6">
    <location>
        <position position="324"/>
    </location>
</feature>
<dbReference type="Gene3D" id="3.40.50.150">
    <property type="entry name" value="Vaccinia Virus protein VP39"/>
    <property type="match status" value="1"/>
</dbReference>
<dbReference type="InterPro" id="IPR010280">
    <property type="entry name" value="U5_MeTrfase_fam"/>
</dbReference>
<dbReference type="GO" id="GO:0008033">
    <property type="term" value="P:tRNA processing"/>
    <property type="evidence" value="ECO:0007669"/>
    <property type="project" value="UniProtKB-KW"/>
</dbReference>
<keyword evidence="3 5" id="KW-0949">S-adenosyl-L-methionine</keyword>
<protein>
    <submittedName>
        <fullName evidence="7">tRNA (Uridine(54)-C5)-methyltransferase TrmA</fullName>
    </submittedName>
</protein>
<name>A0A3A1Y9J6_9GAMM</name>
<evidence type="ECO:0000256" key="1">
    <source>
        <dbReference type="ARBA" id="ARBA00022603"/>
    </source>
</evidence>
<dbReference type="InterPro" id="IPR029063">
    <property type="entry name" value="SAM-dependent_MTases_sf"/>
</dbReference>
<dbReference type="AlphaFoldDB" id="A0A3A1Y9J6"/>
<dbReference type="Pfam" id="PF05958">
    <property type="entry name" value="tRNA_U5-meth_tr"/>
    <property type="match status" value="1"/>
</dbReference>
<dbReference type="SUPFAM" id="SSF53335">
    <property type="entry name" value="S-adenosyl-L-methionine-dependent methyltransferases"/>
    <property type="match status" value="1"/>
</dbReference>
<keyword evidence="2 5" id="KW-0808">Transferase</keyword>
<organism evidence="7 8">
    <name type="scientific">Psittacicella gerlachiana</name>
    <dbReference type="NCBI Taxonomy" id="2028574"/>
    <lineage>
        <taxon>Bacteria</taxon>
        <taxon>Pseudomonadati</taxon>
        <taxon>Pseudomonadota</taxon>
        <taxon>Gammaproteobacteria</taxon>
        <taxon>Pasteurellales</taxon>
        <taxon>Psittacicellaceae</taxon>
        <taxon>Psittacicella</taxon>
    </lineage>
</organism>
<dbReference type="PANTHER" id="PTHR47790:SF2">
    <property type="entry name" value="TRNA_TMRNA (URACIL-C(5))-METHYLTRANSFERASE"/>
    <property type="match status" value="1"/>
</dbReference>
<feature type="binding site" evidence="5">
    <location>
        <position position="299"/>
    </location>
    <ligand>
        <name>S-adenosyl-L-methionine</name>
        <dbReference type="ChEBI" id="CHEBI:59789"/>
    </ligand>
</feature>
<accession>A0A3A1Y9J6</accession>
<dbReference type="CDD" id="cd02440">
    <property type="entry name" value="AdoMet_MTases"/>
    <property type="match status" value="1"/>
</dbReference>
<evidence type="ECO:0000313" key="7">
    <source>
        <dbReference type="EMBL" id="RIY34355.1"/>
    </source>
</evidence>
<dbReference type="Proteomes" id="UP000265964">
    <property type="component" value="Unassembled WGS sequence"/>
</dbReference>
<evidence type="ECO:0000256" key="3">
    <source>
        <dbReference type="ARBA" id="ARBA00022691"/>
    </source>
</evidence>
<dbReference type="PROSITE" id="PS01230">
    <property type="entry name" value="TRMA_1"/>
    <property type="match status" value="1"/>
</dbReference>
<comment type="caution">
    <text evidence="7">The sequence shown here is derived from an EMBL/GenBank/DDBJ whole genome shotgun (WGS) entry which is preliminary data.</text>
</comment>
<feature type="binding site" evidence="5">
    <location>
        <position position="191"/>
    </location>
    <ligand>
        <name>S-adenosyl-L-methionine</name>
        <dbReference type="ChEBI" id="CHEBI:59789"/>
    </ligand>
</feature>
<evidence type="ECO:0000256" key="4">
    <source>
        <dbReference type="ARBA" id="ARBA00022694"/>
    </source>
</evidence>
<dbReference type="NCBIfam" id="TIGR02143">
    <property type="entry name" value="trmA_only"/>
    <property type="match status" value="1"/>
</dbReference>
<evidence type="ECO:0000256" key="2">
    <source>
        <dbReference type="ARBA" id="ARBA00022679"/>
    </source>
</evidence>
<dbReference type="EMBL" id="NRJF01000166">
    <property type="protein sequence ID" value="RIY34355.1"/>
    <property type="molecule type" value="Genomic_DNA"/>
</dbReference>
<evidence type="ECO:0000256" key="6">
    <source>
        <dbReference type="PROSITE-ProRule" id="PRU10015"/>
    </source>
</evidence>
<sequence length="368" mass="42948">MLLQEKISLYKDLIKNNLPSFALNNLDVFSGEQSGYRMRAEFGIFHQNTPNYQVLHFTHDPKTKERIFCHGHFDIATPLINSLMLALEKFCSKNYEFSHKLFQIEYLTTTTKQVIISLLFHRKLHEEQDLEKAQQLQEFLLQKNLIPTQEINIILRARKNKIIVGNNFIKEKFIVDNQEVSLYQVENSFSQPNAQINELMLNYVKKHASTKNDILELYCGVGNFTMVLAQIGRKVLATEVNKQAVEFVYKNLALNNIHNVEVGRISAEEFVQAIYKVRPFRRLEHIDLDSFNFDTVFVDPPRSGLDQKSCDMISKYPQIIYVSCNPQTLVENLQYLIEQHNYQIKHLALFDQFPQTSHCESVAILQRN</sequence>
<dbReference type="RefSeq" id="WP_119534977.1">
    <property type="nucleotide sequence ID" value="NZ_NRJF01000166.1"/>
</dbReference>
<comment type="similarity">
    <text evidence="5">Belongs to the class I-like SAM-binding methyltransferase superfamily. RNA M5U methyltransferase family.</text>
</comment>
<dbReference type="GO" id="GO:0019843">
    <property type="term" value="F:rRNA binding"/>
    <property type="evidence" value="ECO:0007669"/>
    <property type="project" value="TreeGrafter"/>
</dbReference>
<dbReference type="GO" id="GO:0005829">
    <property type="term" value="C:cytosol"/>
    <property type="evidence" value="ECO:0007669"/>
    <property type="project" value="TreeGrafter"/>
</dbReference>
<gene>
    <name evidence="7" type="ORF">CKF59_05590</name>
</gene>
<evidence type="ECO:0000256" key="5">
    <source>
        <dbReference type="PROSITE-ProRule" id="PRU01024"/>
    </source>
</evidence>
<dbReference type="Gene3D" id="2.40.50.1070">
    <property type="match status" value="1"/>
</dbReference>
<proteinExistence type="inferred from homology"/>
<feature type="binding site" evidence="5">
    <location>
        <position position="239"/>
    </location>
    <ligand>
        <name>S-adenosyl-L-methionine</name>
        <dbReference type="ChEBI" id="CHEBI:59789"/>
    </ligand>
</feature>
<reference evidence="7 8" key="1">
    <citation type="submission" date="2017-08" db="EMBL/GenBank/DDBJ databases">
        <title>Reclassification of Bisgaard taxon 37 and 44.</title>
        <authorList>
            <person name="Christensen H."/>
        </authorList>
    </citation>
    <scope>NUCLEOTIDE SEQUENCE [LARGE SCALE GENOMIC DNA]</scope>
    <source>
        <strain evidence="7 8">EEAB3T1</strain>
    </source>
</reference>
<dbReference type="GO" id="GO:0032259">
    <property type="term" value="P:methylation"/>
    <property type="evidence" value="ECO:0007669"/>
    <property type="project" value="UniProtKB-KW"/>
</dbReference>